<evidence type="ECO:0000256" key="1">
    <source>
        <dbReference type="SAM" id="MobiDB-lite"/>
    </source>
</evidence>
<proteinExistence type="predicted"/>
<accession>A0A2J6R574</accession>
<reference evidence="2 3" key="1">
    <citation type="submission" date="2016-04" db="EMBL/GenBank/DDBJ databases">
        <title>A degradative enzymes factory behind the ericoid mycorrhizal symbiosis.</title>
        <authorList>
            <consortium name="DOE Joint Genome Institute"/>
            <person name="Martino E."/>
            <person name="Morin E."/>
            <person name="Grelet G."/>
            <person name="Kuo A."/>
            <person name="Kohler A."/>
            <person name="Daghino S."/>
            <person name="Barry K."/>
            <person name="Choi C."/>
            <person name="Cichocki N."/>
            <person name="Clum A."/>
            <person name="Copeland A."/>
            <person name="Hainaut M."/>
            <person name="Haridas S."/>
            <person name="Labutti K."/>
            <person name="Lindquist E."/>
            <person name="Lipzen A."/>
            <person name="Khouja H.-R."/>
            <person name="Murat C."/>
            <person name="Ohm R."/>
            <person name="Olson A."/>
            <person name="Spatafora J."/>
            <person name="Veneault-Fourrey C."/>
            <person name="Henrissat B."/>
            <person name="Grigoriev I."/>
            <person name="Martin F."/>
            <person name="Perotto S."/>
        </authorList>
    </citation>
    <scope>NUCLEOTIDE SEQUENCE [LARGE SCALE GENOMIC DNA]</scope>
    <source>
        <strain evidence="2 3">F</strain>
    </source>
</reference>
<keyword evidence="3" id="KW-1185">Reference proteome</keyword>
<feature type="region of interest" description="Disordered" evidence="1">
    <location>
        <begin position="926"/>
        <end position="958"/>
    </location>
</feature>
<feature type="region of interest" description="Disordered" evidence="1">
    <location>
        <begin position="271"/>
        <end position="340"/>
    </location>
</feature>
<name>A0A2J6R574_HYAVF</name>
<evidence type="ECO:0000313" key="2">
    <source>
        <dbReference type="EMBL" id="PMD33662.1"/>
    </source>
</evidence>
<organism evidence="2 3">
    <name type="scientific">Hyaloscypha variabilis (strain UAMH 11265 / GT02V1 / F)</name>
    <name type="common">Meliniomyces variabilis</name>
    <dbReference type="NCBI Taxonomy" id="1149755"/>
    <lineage>
        <taxon>Eukaryota</taxon>
        <taxon>Fungi</taxon>
        <taxon>Dikarya</taxon>
        <taxon>Ascomycota</taxon>
        <taxon>Pezizomycotina</taxon>
        <taxon>Leotiomycetes</taxon>
        <taxon>Helotiales</taxon>
        <taxon>Hyaloscyphaceae</taxon>
        <taxon>Hyaloscypha</taxon>
        <taxon>Hyaloscypha variabilis</taxon>
    </lineage>
</organism>
<evidence type="ECO:0000313" key="3">
    <source>
        <dbReference type="Proteomes" id="UP000235786"/>
    </source>
</evidence>
<dbReference type="Proteomes" id="UP000235786">
    <property type="component" value="Unassembled WGS sequence"/>
</dbReference>
<feature type="compositionally biased region" description="Polar residues" evidence="1">
    <location>
        <begin position="280"/>
        <end position="302"/>
    </location>
</feature>
<dbReference type="EMBL" id="KZ613955">
    <property type="protein sequence ID" value="PMD33662.1"/>
    <property type="molecule type" value="Genomic_DNA"/>
</dbReference>
<dbReference type="OrthoDB" id="5326588at2759"/>
<sequence>MDNLGHCKALNLSDGKNCLEPATSVNGLFCSLHSKQCQGLYRGYKLRNARLDQLSAHPPPFLASSTLPLSHQDFSTLTTKDECKEVHSHLFLTLQLLERVIRARKLHHSRFFAQDCDYGHAKFLEGLQSRKGTVVSALERLERRMAEVLFKEERWFGWVSECLDEEERGREKEREKVKAEAALFKRHWKAAQLRARDLKAKEDKMRQDAYLEQVYKESLAMKERNGEGEETDDDEMDWDPIEDVLEDNRGSYLDLIQSFLWMVDPNGASEAKTAKEATSPAVSTPSILSETPESAQKLNANVPQVVKPSHSSKKAKAKNKKKSAAPKASQPTPEPDKGLIESREEMHERLKNGTEYNSTKVKGVMIGGTLENPVISKKTVTFPENQIQKILAEVHDIKYLLFCRLLLGHATLLPAALRAESVEAFLADPEVTTAALRDICLKMENPSLQDIRDACADLFRSEEEEEEADVEMARPASPEDKEHDEYGMPIFKLKKCKGELPDTWKPKSEMAKMAKEIGQLPTFESVMETGEGGAVNFGENKDAKIPSKKIKVKICGKSIWNYPSNKAMNRGGWLHFCIIAKDSSLHDAVALCRHWDEFFELNILAIWQYFPGANWAEWVGNRYRQQMLQLGFIMYFESAAPDACELTMRQNERNRGGGRRSHSVFEARNFICAHIKRDDPVSRRLIQYLTMQSHTLLVLVRDAETGKLLVKPEEEERWLYREKSGIGRASRNDGWNIIKSIGPSFFEEMDQYRQWKFSFKEYYDVYVWDLDAGEPFAVLYNTVQEMLFKAHRFRSGPDIYGPAGPVLKTITRDGETHRARDIQPGEEVMSVWDDVNHPGTKFFYSKDENHMDQSEGNLALRRVFDEPNKFPRNLFYHEADELEDAVLFPEELADKKLDPLDVGKSDPIGIWEEGFSLKGFVEGDCFESDSDTESEAWMTDSDAEHEHEDDTNSDEEDEVKLDAADGNQEMSDALITSDTEQKPKVDVGEVARAMGYSAEMREVMKKMFAKGKRELKDRGNRAVMNAEFMEFLDKEKAKVFKQVWHSADLEPNAQAHYTEMMDMTKKCRKYCRKLFDCPPVILGFHLVDDLDVEPEYAKGVHKAIGKIAPFFFTSFLESEEGAPFKDSLMFNQAERAKHFPDIRTHISNKYRPPEFFKEFEDEMRRVRGELNELPAEWDLHIRPIIAHLYKCGVIRSRSDLRVQGEAIAAKEPGRDKWDVYFDWRRNMENMKWDPKMVNPHDITPFKITAKTFYAKNPNARFAVLSLWSAPHFYPLMIGWDNRDPTSFRDLIGRYFNWMFVPKDLPRSEWSIHLSAQARITPYKRFLGKNVIVRRDKYLVMASDEKELFKLVAATTFAIQTKPWRLELDLWKSFVNVDFEFLAGLDDRWVE</sequence>
<gene>
    <name evidence="2" type="ORF">L207DRAFT_438436</name>
</gene>
<protein>
    <submittedName>
        <fullName evidence="2">Uncharacterized protein</fullName>
    </submittedName>
</protein>
<feature type="compositionally biased region" description="Basic residues" evidence="1">
    <location>
        <begin position="310"/>
        <end position="324"/>
    </location>
</feature>
<feature type="region of interest" description="Disordered" evidence="1">
    <location>
        <begin position="464"/>
        <end position="484"/>
    </location>
</feature>